<feature type="domain" description="Gp5/Type VI secretion system Vgr protein OB-fold" evidence="1">
    <location>
        <begin position="385"/>
        <end position="447"/>
    </location>
</feature>
<dbReference type="SUPFAM" id="SSF69255">
    <property type="entry name" value="gp5 N-terminal domain-like"/>
    <property type="match status" value="1"/>
</dbReference>
<dbReference type="Gene3D" id="2.40.50.230">
    <property type="entry name" value="Gp5 N-terminal domain"/>
    <property type="match status" value="1"/>
</dbReference>
<organism evidence="2 3">
    <name type="scientific">Shewanella surugensis</name>
    <dbReference type="NCBI Taxonomy" id="212020"/>
    <lineage>
        <taxon>Bacteria</taxon>
        <taxon>Pseudomonadati</taxon>
        <taxon>Pseudomonadota</taxon>
        <taxon>Gammaproteobacteria</taxon>
        <taxon>Alteromonadales</taxon>
        <taxon>Shewanellaceae</taxon>
        <taxon>Shewanella</taxon>
    </lineage>
</organism>
<sequence>MAEYSVKVGGEPIEINLEDSSLHCHYGVNQIPQLTLRIKDMDIKKGIVADDTVNDGDKKQPFKMGAKIEITTELADDKEVVIFSGLITERAIFRDGGTFLEVIAHGDVIKLTEGPRNFLLDKEVNDFKIIEAMYKAADLDTKGITKPALEAMIQPHYFAYQQTPWRVMMNRILANGLLLVPTPKGNNVVDLTKQEPKAEEIQIAQSDIEGFRLHQDIRSQFETVTVSAWDVKQQKMSAPQEGSGDVVKNEVGEKNNGLQLVPKVLLLQQGVLASEKENKARADAELIYRKLDRYRGKVTLVKHRLKKKVQLLDSLKLSEFGEAYSGTYRVTAIEHDFNGQKWSITFTLGLHLHHSLFSDWLTLPPVPNLIGVVRDFPKEKENPKEPGLQHIPVGIAAVAKSKMVWARLLSPYAGKEVGLFFPPSPGDEVIVSFVGGDCRYPVIIGATHNPKNKPPVPFKEGKLKRGVYLKHSEKKEKEKKAKEVSYASLVFDVENADLCLKVEKVKGGQTTMKIGGGTKGFVLEAKDKDKKSQAGLSIDKGLILQGDEKNSITLAKDIDIKTNGNVNIKVGKKVEIK</sequence>
<dbReference type="Proteomes" id="UP001203423">
    <property type="component" value="Unassembled WGS sequence"/>
</dbReference>
<dbReference type="Pfam" id="PF04717">
    <property type="entry name" value="Phage_base_V"/>
    <property type="match status" value="1"/>
</dbReference>
<protein>
    <submittedName>
        <fullName evidence="2">Phage baseplate assembly protein V</fullName>
    </submittedName>
</protein>
<dbReference type="InterPro" id="IPR037026">
    <property type="entry name" value="Vgr_OB-fold_dom_sf"/>
</dbReference>
<evidence type="ECO:0000259" key="1">
    <source>
        <dbReference type="Pfam" id="PF04717"/>
    </source>
</evidence>
<proteinExistence type="predicted"/>
<name>A0ABT0L690_9GAMM</name>
<keyword evidence="3" id="KW-1185">Reference proteome</keyword>
<dbReference type="InterPro" id="IPR006531">
    <property type="entry name" value="Gp5/Vgr_OB"/>
</dbReference>
<reference evidence="2 3" key="1">
    <citation type="submission" date="2022-01" db="EMBL/GenBank/DDBJ databases">
        <title>Whole genome-based taxonomy of the Shewanellaceae.</title>
        <authorList>
            <person name="Martin-Rodriguez A.J."/>
        </authorList>
    </citation>
    <scope>NUCLEOTIDE SEQUENCE [LARGE SCALE GENOMIC DNA]</scope>
    <source>
        <strain evidence="2 3">DSM 17177</strain>
    </source>
</reference>
<dbReference type="EMBL" id="JAKIKS010000003">
    <property type="protein sequence ID" value="MCL1123203.1"/>
    <property type="molecule type" value="Genomic_DNA"/>
</dbReference>
<evidence type="ECO:0000313" key="2">
    <source>
        <dbReference type="EMBL" id="MCL1123203.1"/>
    </source>
</evidence>
<dbReference type="RefSeq" id="WP_248938491.1">
    <property type="nucleotide sequence ID" value="NZ_JAKIKS010000003.1"/>
</dbReference>
<comment type="caution">
    <text evidence="2">The sequence shown here is derived from an EMBL/GenBank/DDBJ whole genome shotgun (WGS) entry which is preliminary data.</text>
</comment>
<evidence type="ECO:0000313" key="3">
    <source>
        <dbReference type="Proteomes" id="UP001203423"/>
    </source>
</evidence>
<accession>A0ABT0L690</accession>
<gene>
    <name evidence="2" type="ORF">L2764_01575</name>
</gene>